<dbReference type="Pfam" id="PF05591">
    <property type="entry name" value="T6SS_VipA"/>
    <property type="match status" value="1"/>
</dbReference>
<gene>
    <name evidence="1" type="primary">tssB</name>
    <name evidence="1" type="ORF">KJ970_18085</name>
</gene>
<protein>
    <submittedName>
        <fullName evidence="1">Type VI secretion system contractile sheath small subunit</fullName>
    </submittedName>
</protein>
<dbReference type="InterPro" id="IPR008312">
    <property type="entry name" value="T6SS_TssB1"/>
</dbReference>
<organism evidence="1 2">
    <name type="scientific">Eiseniibacteriota bacterium</name>
    <dbReference type="NCBI Taxonomy" id="2212470"/>
    <lineage>
        <taxon>Bacteria</taxon>
        <taxon>Candidatus Eiseniibacteriota</taxon>
    </lineage>
</organism>
<comment type="caution">
    <text evidence="1">The sequence shown here is derived from an EMBL/GenBank/DDBJ whole genome shotgun (WGS) entry which is preliminary data.</text>
</comment>
<sequence length="168" mass="18644">MAKEGSVAPKERVNIVYKPATGDAQAEIELPLKMMVMGDFTLREDETPLEDRKVVNVDKDNFSEVMGKQNLNLTFNVADRLSGAKDAELPVNLNFKDLKDFEPGAVARQVPELAKMLELRDALTALKGPLANVPAFRKKIEALLKDPEKRDKLIKELGLDESGAEKPE</sequence>
<dbReference type="NCBIfam" id="TIGR03358">
    <property type="entry name" value="VI_chp_5"/>
    <property type="match status" value="1"/>
</dbReference>
<dbReference type="PANTHER" id="PTHR35850:SF2">
    <property type="entry name" value="TYPE VI SECRETION SYSTEM CONTRACTILE SHEATH SMALL SUBUNIT"/>
    <property type="match status" value="1"/>
</dbReference>
<dbReference type="EMBL" id="JAHJDP010000100">
    <property type="protein sequence ID" value="MBU2692832.1"/>
    <property type="molecule type" value="Genomic_DNA"/>
</dbReference>
<dbReference type="PANTHER" id="PTHR35850">
    <property type="entry name" value="CYTOPLASMIC PROTEIN-RELATED"/>
    <property type="match status" value="1"/>
</dbReference>
<dbReference type="Proteomes" id="UP000777784">
    <property type="component" value="Unassembled WGS sequence"/>
</dbReference>
<evidence type="ECO:0000313" key="2">
    <source>
        <dbReference type="Proteomes" id="UP000777784"/>
    </source>
</evidence>
<name>A0A948S0Y5_UNCEI</name>
<dbReference type="AlphaFoldDB" id="A0A948S0Y5"/>
<reference evidence="1" key="1">
    <citation type="submission" date="2021-05" db="EMBL/GenBank/DDBJ databases">
        <title>Energy efficiency and biological interactions define the core microbiome of deep oligotrophic groundwater.</title>
        <authorList>
            <person name="Mehrshad M."/>
            <person name="Lopez-Fernandez M."/>
            <person name="Bell E."/>
            <person name="Bernier-Latmani R."/>
            <person name="Bertilsson S."/>
            <person name="Dopson M."/>
        </authorList>
    </citation>
    <scope>NUCLEOTIDE SEQUENCE</scope>
    <source>
        <strain evidence="1">Modern_marine.mb.64</strain>
    </source>
</reference>
<proteinExistence type="predicted"/>
<dbReference type="PIRSF" id="PIRSF028301">
    <property type="entry name" value="UCP028301"/>
    <property type="match status" value="1"/>
</dbReference>
<accession>A0A948S0Y5</accession>
<evidence type="ECO:0000313" key="1">
    <source>
        <dbReference type="EMBL" id="MBU2692832.1"/>
    </source>
</evidence>